<accession>A0AAN7TIZ5</accession>
<comment type="similarity">
    <text evidence="1">Belongs to the ATP-dependent AMP-binding enzyme family.</text>
</comment>
<name>A0AAN7TIZ5_9PEZI</name>
<dbReference type="Pfam" id="PF13193">
    <property type="entry name" value="AMP-binding_C"/>
    <property type="match status" value="1"/>
</dbReference>
<dbReference type="GO" id="GO:0005524">
    <property type="term" value="F:ATP binding"/>
    <property type="evidence" value="ECO:0007669"/>
    <property type="project" value="UniProtKB-KW"/>
</dbReference>
<feature type="domain" description="AMP-binding enzyme C-terminal" evidence="5">
    <location>
        <begin position="153"/>
        <end position="235"/>
    </location>
</feature>
<dbReference type="Gene3D" id="3.40.50.12780">
    <property type="entry name" value="N-terminal domain of ligase-like"/>
    <property type="match status" value="1"/>
</dbReference>
<dbReference type="GO" id="GO:0004321">
    <property type="term" value="F:fatty-acyl-CoA synthase activity"/>
    <property type="evidence" value="ECO:0007669"/>
    <property type="project" value="TreeGrafter"/>
</dbReference>
<evidence type="ECO:0000256" key="2">
    <source>
        <dbReference type="ARBA" id="ARBA00022598"/>
    </source>
</evidence>
<sequence length="255" mass="27777">MDICDGYGQIETVLVCGNFEGDEIRSGSMGRPSPGVPLYLVGADGKEAEVGAEGDIALKIDLTEQGSFFGVFDGCLVEDGMLDRKLRAADKSGRQSWYLTGDRATRDEDGCFWFVTQRAHAKVVKMLIQARTDSSARNDDVINSSGYRIGPFEVESTLRQHLSVVETAVVSSPDPDGGEVVKACIVLTPEASKSAGETLTKELQDFCKRNAAPYKNPLKIAFVDAAFLLKTISGKIQRKKLKETEWSGEATRSRL</sequence>
<dbReference type="Gene3D" id="3.30.300.30">
    <property type="match status" value="1"/>
</dbReference>
<dbReference type="InterPro" id="IPR042099">
    <property type="entry name" value="ANL_N_sf"/>
</dbReference>
<comment type="caution">
    <text evidence="6">The sequence shown here is derived from an EMBL/GenBank/DDBJ whole genome shotgun (WGS) entry which is preliminary data.</text>
</comment>
<dbReference type="GO" id="GO:0015645">
    <property type="term" value="F:fatty acid ligase activity"/>
    <property type="evidence" value="ECO:0007669"/>
    <property type="project" value="TreeGrafter"/>
</dbReference>
<dbReference type="GO" id="GO:0006637">
    <property type="term" value="P:acyl-CoA metabolic process"/>
    <property type="evidence" value="ECO:0007669"/>
    <property type="project" value="TreeGrafter"/>
</dbReference>
<dbReference type="AlphaFoldDB" id="A0AAN7TIZ5"/>
<proteinExistence type="inferred from homology"/>
<dbReference type="GO" id="GO:0006633">
    <property type="term" value="P:fatty acid biosynthetic process"/>
    <property type="evidence" value="ECO:0007669"/>
    <property type="project" value="TreeGrafter"/>
</dbReference>
<gene>
    <name evidence="6" type="ORF">LTR62_005017</name>
</gene>
<dbReference type="SUPFAM" id="SSF56801">
    <property type="entry name" value="Acetyl-CoA synthetase-like"/>
    <property type="match status" value="1"/>
</dbReference>
<dbReference type="InterPro" id="IPR025110">
    <property type="entry name" value="AMP-bd_C"/>
</dbReference>
<reference evidence="6" key="1">
    <citation type="submission" date="2023-08" db="EMBL/GenBank/DDBJ databases">
        <title>Black Yeasts Isolated from many extreme environments.</title>
        <authorList>
            <person name="Coleine C."/>
            <person name="Stajich J.E."/>
            <person name="Selbmann L."/>
        </authorList>
    </citation>
    <scope>NUCLEOTIDE SEQUENCE</scope>
    <source>
        <strain evidence="6">CCFEE 5401</strain>
    </source>
</reference>
<dbReference type="InterPro" id="IPR045851">
    <property type="entry name" value="AMP-bd_C_sf"/>
</dbReference>
<dbReference type="PANTHER" id="PTHR43605">
    <property type="entry name" value="ACYL-COENZYME A SYNTHETASE"/>
    <property type="match status" value="1"/>
</dbReference>
<evidence type="ECO:0000313" key="7">
    <source>
        <dbReference type="Proteomes" id="UP001310890"/>
    </source>
</evidence>
<organism evidence="6 7">
    <name type="scientific">Meristemomyces frigidus</name>
    <dbReference type="NCBI Taxonomy" id="1508187"/>
    <lineage>
        <taxon>Eukaryota</taxon>
        <taxon>Fungi</taxon>
        <taxon>Dikarya</taxon>
        <taxon>Ascomycota</taxon>
        <taxon>Pezizomycotina</taxon>
        <taxon>Dothideomycetes</taxon>
        <taxon>Dothideomycetidae</taxon>
        <taxon>Mycosphaerellales</taxon>
        <taxon>Teratosphaeriaceae</taxon>
        <taxon>Meristemomyces</taxon>
    </lineage>
</organism>
<dbReference type="Proteomes" id="UP001310890">
    <property type="component" value="Unassembled WGS sequence"/>
</dbReference>
<evidence type="ECO:0000256" key="1">
    <source>
        <dbReference type="ARBA" id="ARBA00006432"/>
    </source>
</evidence>
<evidence type="ECO:0000256" key="3">
    <source>
        <dbReference type="ARBA" id="ARBA00022741"/>
    </source>
</evidence>
<dbReference type="InterPro" id="IPR051087">
    <property type="entry name" value="Mitochondrial_ACSM"/>
</dbReference>
<protein>
    <recommendedName>
        <fullName evidence="5">AMP-binding enzyme C-terminal domain-containing protein</fullName>
    </recommendedName>
</protein>
<keyword evidence="4" id="KW-0067">ATP-binding</keyword>
<dbReference type="EMBL" id="JAVRRL010000004">
    <property type="protein sequence ID" value="KAK5117595.1"/>
    <property type="molecule type" value="Genomic_DNA"/>
</dbReference>
<keyword evidence="2" id="KW-0436">Ligase</keyword>
<evidence type="ECO:0000259" key="5">
    <source>
        <dbReference type="Pfam" id="PF13193"/>
    </source>
</evidence>
<evidence type="ECO:0000313" key="6">
    <source>
        <dbReference type="EMBL" id="KAK5117595.1"/>
    </source>
</evidence>
<dbReference type="GO" id="GO:0016405">
    <property type="term" value="F:CoA-ligase activity"/>
    <property type="evidence" value="ECO:0007669"/>
    <property type="project" value="UniProtKB-ARBA"/>
</dbReference>
<keyword evidence="3" id="KW-0547">Nucleotide-binding</keyword>
<evidence type="ECO:0000256" key="4">
    <source>
        <dbReference type="ARBA" id="ARBA00022840"/>
    </source>
</evidence>
<dbReference type="FunFam" id="3.30.300.30:FF:000005">
    <property type="entry name" value="Acyl-coenzyme A synthetase ACSM5, mitochondrial"/>
    <property type="match status" value="1"/>
</dbReference>
<dbReference type="PANTHER" id="PTHR43605:SF10">
    <property type="entry name" value="ACYL-COA SYNTHETASE MEDIUM CHAIN FAMILY MEMBER 3"/>
    <property type="match status" value="1"/>
</dbReference>